<comment type="similarity">
    <text evidence="2">Belongs to the amidase family.</text>
</comment>
<evidence type="ECO:0000256" key="6">
    <source>
        <dbReference type="PIRSR" id="PIRSR001221-2"/>
    </source>
</evidence>
<evidence type="ECO:0000256" key="1">
    <source>
        <dbReference type="ARBA" id="ARBA00001311"/>
    </source>
</evidence>
<dbReference type="Gene3D" id="3.90.1300.10">
    <property type="entry name" value="Amidase signature (AS) domain"/>
    <property type="match status" value="1"/>
</dbReference>
<feature type="active site" description="Acyl-ester intermediate" evidence="5">
    <location>
        <position position="253"/>
    </location>
</feature>
<feature type="binding site" evidence="6">
    <location>
        <begin position="250"/>
        <end position="253"/>
    </location>
    <ligand>
        <name>substrate</name>
    </ligand>
</feature>
<comment type="caution">
    <text evidence="8">The sequence shown here is derived from an EMBL/GenBank/DDBJ whole genome shotgun (WGS) entry which is preliminary data.</text>
</comment>
<gene>
    <name evidence="8" type="ORF">VMCG_10633</name>
</gene>
<dbReference type="EC" id="3.5.1.4" evidence="3"/>
<dbReference type="PANTHER" id="PTHR46072:SF11">
    <property type="entry name" value="AMIDASE-RELATED"/>
    <property type="match status" value="1"/>
</dbReference>
<dbReference type="PIRSF" id="PIRSF001221">
    <property type="entry name" value="Amidase_fungi"/>
    <property type="match status" value="1"/>
</dbReference>
<evidence type="ECO:0000256" key="4">
    <source>
        <dbReference type="ARBA" id="ARBA00022801"/>
    </source>
</evidence>
<dbReference type="STRING" id="356882.A0A423V9T3"/>
<evidence type="ECO:0000256" key="3">
    <source>
        <dbReference type="ARBA" id="ARBA00012922"/>
    </source>
</evidence>
<feature type="domain" description="Amidase" evidence="7">
    <location>
        <begin position="98"/>
        <end position="544"/>
    </location>
</feature>
<dbReference type="InterPro" id="IPR020556">
    <property type="entry name" value="Amidase_CS"/>
</dbReference>
<dbReference type="PROSITE" id="PS00571">
    <property type="entry name" value="AMIDASES"/>
    <property type="match status" value="1"/>
</dbReference>
<evidence type="ECO:0000256" key="2">
    <source>
        <dbReference type="ARBA" id="ARBA00009199"/>
    </source>
</evidence>
<dbReference type="OrthoDB" id="6428749at2759"/>
<dbReference type="AlphaFoldDB" id="A0A423V9T3"/>
<sequence length="562" mass="60935">MEVSKIDTSGCDPVKTKRTTPYKPWQEIAAAKKAEQLSRIPKEWVIPDSGLPIDAVDLRPIASLSGILSDRELEITGESYDATALLAKIADGAYTSVEVVTAFCKRAAVAQQVCNCLTEIMFADAIASAGRLDEEYNRTGKTVGPLHGLPMTFKECFHVKGYDASDGYISRAFDPSTTNSYLVSLVQAAGAVIIAKTNTPQTMLVAEAHNNLFGRTKNPVVSHLTCGGSSGGEASVLAFRGSPLGIGTDVGGSIRVPAAANGIYAFKPSFGVLPMLGYAASSWTGMNTGVPAVCGPMGHSARDLSLLAKVVRASKPWLEDPAIIPYICERGSSNRLPVVGVIEKSGLTPHPPILRAIREAGEKLRQAGYQVKPFEPVDLLEIDKVTRQLFTLDGLSYPKRELSKVGEPPVPSVKNIDFWGIPPKAPEEMWVWNTRKLAMQKQMLDLWKAAGVDVVLCPAAPHTAVKPHEWTHITYTVAWNAIDYPAVIIPYTHADADLDPVYDNFEPLSDEDKAAQSKYDPKLLHGAPVNLQIVAQRLEDEQLLQDVEMMDRVLNKGKILAV</sequence>
<dbReference type="GO" id="GO:0004040">
    <property type="term" value="F:amidase activity"/>
    <property type="evidence" value="ECO:0007669"/>
    <property type="project" value="UniProtKB-EC"/>
</dbReference>
<dbReference type="Pfam" id="PF01425">
    <property type="entry name" value="Amidase"/>
    <property type="match status" value="1"/>
</dbReference>
<dbReference type="SUPFAM" id="SSF75304">
    <property type="entry name" value="Amidase signature (AS) enzymes"/>
    <property type="match status" value="1"/>
</dbReference>
<keyword evidence="9" id="KW-1185">Reference proteome</keyword>
<keyword evidence="4" id="KW-0378">Hydrolase</keyword>
<feature type="active site" description="Charge relay system" evidence="5">
    <location>
        <position position="229"/>
    </location>
</feature>
<name>A0A423V9T3_9PEZI</name>
<accession>A0A423V9T3</accession>
<dbReference type="InterPro" id="IPR036928">
    <property type="entry name" value="AS_sf"/>
</dbReference>
<comment type="catalytic activity">
    <reaction evidence="1">
        <text>a monocarboxylic acid amide + H2O = a monocarboxylate + NH4(+)</text>
        <dbReference type="Rhea" id="RHEA:12020"/>
        <dbReference type="ChEBI" id="CHEBI:15377"/>
        <dbReference type="ChEBI" id="CHEBI:28938"/>
        <dbReference type="ChEBI" id="CHEBI:35757"/>
        <dbReference type="ChEBI" id="CHEBI:83628"/>
        <dbReference type="EC" id="3.5.1.4"/>
    </reaction>
</comment>
<reference evidence="8 9" key="1">
    <citation type="submission" date="2015-09" db="EMBL/GenBank/DDBJ databases">
        <title>Host preference determinants of Valsa canker pathogens revealed by comparative genomics.</title>
        <authorList>
            <person name="Yin Z."/>
            <person name="Huang L."/>
        </authorList>
    </citation>
    <scope>NUCLEOTIDE SEQUENCE [LARGE SCALE GENOMIC DNA]</scope>
    <source>
        <strain evidence="8 9">03-1</strain>
    </source>
</reference>
<evidence type="ECO:0000259" key="7">
    <source>
        <dbReference type="Pfam" id="PF01425"/>
    </source>
</evidence>
<evidence type="ECO:0000313" key="9">
    <source>
        <dbReference type="Proteomes" id="UP000283895"/>
    </source>
</evidence>
<dbReference type="InterPro" id="IPR023631">
    <property type="entry name" value="Amidase_dom"/>
</dbReference>
<dbReference type="PANTHER" id="PTHR46072">
    <property type="entry name" value="AMIDASE-RELATED-RELATED"/>
    <property type="match status" value="1"/>
</dbReference>
<feature type="binding site" evidence="6">
    <location>
        <position position="203"/>
    </location>
    <ligand>
        <name>substrate</name>
    </ligand>
</feature>
<evidence type="ECO:0000313" key="8">
    <source>
        <dbReference type="EMBL" id="ROV87637.1"/>
    </source>
</evidence>
<dbReference type="Proteomes" id="UP000283895">
    <property type="component" value="Unassembled WGS sequence"/>
</dbReference>
<dbReference type="EMBL" id="LKEA01000091">
    <property type="protein sequence ID" value="ROV87637.1"/>
    <property type="molecule type" value="Genomic_DNA"/>
</dbReference>
<protein>
    <recommendedName>
        <fullName evidence="3">amidase</fullName>
        <ecNumber evidence="3">3.5.1.4</ecNumber>
    </recommendedName>
</protein>
<proteinExistence type="inferred from homology"/>
<feature type="binding site" evidence="6">
    <location>
        <position position="229"/>
    </location>
    <ligand>
        <name>substrate</name>
    </ligand>
</feature>
<evidence type="ECO:0000256" key="5">
    <source>
        <dbReference type="PIRSR" id="PIRSR001221-1"/>
    </source>
</evidence>
<organism evidence="8 9">
    <name type="scientific">Cytospora schulzeri</name>
    <dbReference type="NCBI Taxonomy" id="448051"/>
    <lineage>
        <taxon>Eukaryota</taxon>
        <taxon>Fungi</taxon>
        <taxon>Dikarya</taxon>
        <taxon>Ascomycota</taxon>
        <taxon>Pezizomycotina</taxon>
        <taxon>Sordariomycetes</taxon>
        <taxon>Sordariomycetidae</taxon>
        <taxon>Diaporthales</taxon>
        <taxon>Cytosporaceae</taxon>
        <taxon>Cytospora</taxon>
    </lineage>
</organism>
<feature type="active site" description="Charge relay system" evidence="5">
    <location>
        <position position="154"/>
    </location>
</feature>